<comment type="subcellular location">
    <subcellularLocation>
        <location evidence="1">Membrane</location>
        <topology evidence="1">Multi-pass membrane protein</topology>
    </subcellularLocation>
</comment>
<dbReference type="PANTHER" id="PTHR23501">
    <property type="entry name" value="MAJOR FACILITATOR SUPERFAMILY"/>
    <property type="match status" value="1"/>
</dbReference>
<feature type="transmembrane region" description="Helical" evidence="7">
    <location>
        <begin position="455"/>
        <end position="477"/>
    </location>
</feature>
<keyword evidence="2" id="KW-0813">Transport</keyword>
<feature type="transmembrane region" description="Helical" evidence="7">
    <location>
        <begin position="584"/>
        <end position="603"/>
    </location>
</feature>
<reference evidence="9 10" key="1">
    <citation type="submission" date="2023-08" db="EMBL/GenBank/DDBJ databases">
        <title>Black Yeasts Isolated from many extreme environments.</title>
        <authorList>
            <person name="Coleine C."/>
            <person name="Stajich J.E."/>
            <person name="Selbmann L."/>
        </authorList>
    </citation>
    <scope>NUCLEOTIDE SEQUENCE [LARGE SCALE GENOMIC DNA]</scope>
    <source>
        <strain evidence="9 10">CCFEE 6328</strain>
    </source>
</reference>
<dbReference type="PROSITE" id="PS50850">
    <property type="entry name" value="MFS"/>
    <property type="match status" value="1"/>
</dbReference>
<comment type="caution">
    <text evidence="9">The sequence shown here is derived from an EMBL/GenBank/DDBJ whole genome shotgun (WGS) entry which is preliminary data.</text>
</comment>
<evidence type="ECO:0000259" key="8">
    <source>
        <dbReference type="PROSITE" id="PS50850"/>
    </source>
</evidence>
<dbReference type="Proteomes" id="UP001345691">
    <property type="component" value="Unassembled WGS sequence"/>
</dbReference>
<feature type="transmembrane region" description="Helical" evidence="7">
    <location>
        <begin position="245"/>
        <end position="269"/>
    </location>
</feature>
<name>A0ABR0JM59_9EURO</name>
<evidence type="ECO:0000313" key="10">
    <source>
        <dbReference type="Proteomes" id="UP001345691"/>
    </source>
</evidence>
<protein>
    <recommendedName>
        <fullName evidence="8">Major facilitator superfamily (MFS) profile domain-containing protein</fullName>
    </recommendedName>
</protein>
<evidence type="ECO:0000256" key="4">
    <source>
        <dbReference type="ARBA" id="ARBA00022989"/>
    </source>
</evidence>
<evidence type="ECO:0000256" key="5">
    <source>
        <dbReference type="ARBA" id="ARBA00023136"/>
    </source>
</evidence>
<keyword evidence="3 7" id="KW-0812">Transmembrane</keyword>
<evidence type="ECO:0000256" key="6">
    <source>
        <dbReference type="SAM" id="MobiDB-lite"/>
    </source>
</evidence>
<proteinExistence type="predicted"/>
<gene>
    <name evidence="9" type="ORF">LTR69_002381</name>
</gene>
<feature type="transmembrane region" description="Helical" evidence="7">
    <location>
        <begin position="184"/>
        <end position="207"/>
    </location>
</feature>
<dbReference type="InterPro" id="IPR010573">
    <property type="entry name" value="MFS_Str1/Tri12-like"/>
</dbReference>
<feature type="transmembrane region" description="Helical" evidence="7">
    <location>
        <begin position="160"/>
        <end position="178"/>
    </location>
</feature>
<feature type="transmembrane region" description="Helical" evidence="7">
    <location>
        <begin position="321"/>
        <end position="339"/>
    </location>
</feature>
<evidence type="ECO:0000256" key="2">
    <source>
        <dbReference type="ARBA" id="ARBA00022448"/>
    </source>
</evidence>
<feature type="transmembrane region" description="Helical" evidence="7">
    <location>
        <begin position="290"/>
        <end position="309"/>
    </location>
</feature>
<feature type="transmembrane region" description="Helical" evidence="7">
    <location>
        <begin position="428"/>
        <end position="449"/>
    </location>
</feature>
<feature type="transmembrane region" description="Helical" evidence="7">
    <location>
        <begin position="401"/>
        <end position="421"/>
    </location>
</feature>
<feature type="domain" description="Major facilitator superfamily (MFS) profile" evidence="8">
    <location>
        <begin position="94"/>
        <end position="608"/>
    </location>
</feature>
<dbReference type="InterPro" id="IPR020846">
    <property type="entry name" value="MFS_dom"/>
</dbReference>
<dbReference type="PANTHER" id="PTHR23501:SF109">
    <property type="entry name" value="MAJOR FACILITATOR SUPERFAMILY (MFS) PROFILE DOMAIN-CONTAINING PROTEIN-RELATED"/>
    <property type="match status" value="1"/>
</dbReference>
<feature type="transmembrane region" description="Helical" evidence="7">
    <location>
        <begin position="484"/>
        <end position="507"/>
    </location>
</feature>
<feature type="transmembrane region" description="Helical" evidence="7">
    <location>
        <begin position="131"/>
        <end position="153"/>
    </location>
</feature>
<feature type="transmembrane region" description="Helical" evidence="7">
    <location>
        <begin position="94"/>
        <end position="115"/>
    </location>
</feature>
<evidence type="ECO:0000313" key="9">
    <source>
        <dbReference type="EMBL" id="KAK5067033.1"/>
    </source>
</evidence>
<keyword evidence="5 7" id="KW-0472">Membrane</keyword>
<feature type="compositionally biased region" description="Low complexity" evidence="6">
    <location>
        <begin position="34"/>
        <end position="44"/>
    </location>
</feature>
<dbReference type="Gene3D" id="1.20.1250.20">
    <property type="entry name" value="MFS general substrate transporter like domains"/>
    <property type="match status" value="2"/>
</dbReference>
<sequence length="619" mass="67298">MATTHDTRPTHDVASTHDTRPTHDMKPTQHPETSSSSDVASSPVVDKDPTNHIEQVHTNERVPGHPAYYEKDGLRTYGDDEDHDHEPPMTMKRIFALVAMAFLWTGSQIPVYILGGIPPYIYSDIGGVDNWIWFVLAYLLALAAICPFVGSISDLIGRRWVALGGSGLLVIAMIICGTAKHMNIFIMGMVFSGVGAGICELTSLAVTAELAPTRKRGKYVAILVFTIIPFCPSVLWGQLIAYHAGWRWCTLFCGIWAAIGFFGTLGFYFPPPRPNSRGLTNKEIIGEIDFVGGGLSIIGMILFLAGLQWGGYQYPWSSAHVLAPLIIGLLFLFVLFPIWEIKFAKFPMFPSRMKKEARILTLTLIITAISGANFFSIIMFWPTQAFNVYGHDPVGVGIRGIPVGFSILAGAVIVLWLLSVFRGHNRELMIFSSILMTAGCGSLACATRFNLHTLWGLLILAGLGIGGIVVPASIITTIICPDDIIATVAALTLSIRVIGGCIGYTVYYNVFLNKFVPNVIYYVGGTMELELGITNATYIADAIGLTGASLLDGIKEIPGIAGNDTAYEMVVLAGQIAYAESYKYVYLTSIAFGSISIIASIFLGNINKYMDDHVAVVMH</sequence>
<evidence type="ECO:0000256" key="1">
    <source>
        <dbReference type="ARBA" id="ARBA00004141"/>
    </source>
</evidence>
<keyword evidence="4 7" id="KW-1133">Transmembrane helix</keyword>
<feature type="transmembrane region" description="Helical" evidence="7">
    <location>
        <begin position="219"/>
        <end position="239"/>
    </location>
</feature>
<evidence type="ECO:0000256" key="3">
    <source>
        <dbReference type="ARBA" id="ARBA00022692"/>
    </source>
</evidence>
<evidence type="ECO:0000256" key="7">
    <source>
        <dbReference type="SAM" id="Phobius"/>
    </source>
</evidence>
<organism evidence="9 10">
    <name type="scientific">Exophiala sideris</name>
    <dbReference type="NCBI Taxonomy" id="1016849"/>
    <lineage>
        <taxon>Eukaryota</taxon>
        <taxon>Fungi</taxon>
        <taxon>Dikarya</taxon>
        <taxon>Ascomycota</taxon>
        <taxon>Pezizomycotina</taxon>
        <taxon>Eurotiomycetes</taxon>
        <taxon>Chaetothyriomycetidae</taxon>
        <taxon>Chaetothyriales</taxon>
        <taxon>Herpotrichiellaceae</taxon>
        <taxon>Exophiala</taxon>
    </lineage>
</organism>
<dbReference type="InterPro" id="IPR036259">
    <property type="entry name" value="MFS_trans_sf"/>
</dbReference>
<dbReference type="SUPFAM" id="SSF103473">
    <property type="entry name" value="MFS general substrate transporter"/>
    <property type="match status" value="2"/>
</dbReference>
<feature type="transmembrane region" description="Helical" evidence="7">
    <location>
        <begin position="359"/>
        <end position="381"/>
    </location>
</feature>
<keyword evidence="10" id="KW-1185">Reference proteome</keyword>
<feature type="compositionally biased region" description="Basic and acidic residues" evidence="6">
    <location>
        <begin position="1"/>
        <end position="29"/>
    </location>
</feature>
<dbReference type="Pfam" id="PF06609">
    <property type="entry name" value="TRI12"/>
    <property type="match status" value="1"/>
</dbReference>
<accession>A0ABR0JM59</accession>
<feature type="region of interest" description="Disordered" evidence="6">
    <location>
        <begin position="1"/>
        <end position="53"/>
    </location>
</feature>
<dbReference type="EMBL" id="JAVRRF010000003">
    <property type="protein sequence ID" value="KAK5067033.1"/>
    <property type="molecule type" value="Genomic_DNA"/>
</dbReference>